<dbReference type="Gene3D" id="2.70.98.10">
    <property type="match status" value="1"/>
</dbReference>
<dbReference type="PANTHER" id="PTHR32018">
    <property type="entry name" value="RHAMNOGALACTURONATE LYASE FAMILY PROTEIN"/>
    <property type="match status" value="1"/>
</dbReference>
<dbReference type="InterPro" id="IPR051850">
    <property type="entry name" value="Polysacch_Lyase_4"/>
</dbReference>
<dbReference type="Gene3D" id="2.60.120.260">
    <property type="entry name" value="Galactose-binding domain-like"/>
    <property type="match status" value="1"/>
</dbReference>
<reference evidence="4" key="2">
    <citation type="submission" date="2017-06" db="EMBL/GenBank/DDBJ databases">
        <title>WGS assembly of Brachypodium distachyon.</title>
        <authorList>
            <consortium name="The International Brachypodium Initiative"/>
            <person name="Lucas S."/>
            <person name="Harmon-Smith M."/>
            <person name="Lail K."/>
            <person name="Tice H."/>
            <person name="Grimwood J."/>
            <person name="Bruce D."/>
            <person name="Barry K."/>
            <person name="Shu S."/>
            <person name="Lindquist E."/>
            <person name="Wang M."/>
            <person name="Pitluck S."/>
            <person name="Vogel J.P."/>
            <person name="Garvin D.F."/>
            <person name="Mockler T.C."/>
            <person name="Schmutz J."/>
            <person name="Rokhsar D."/>
            <person name="Bevan M.W."/>
        </authorList>
    </citation>
    <scope>NUCLEOTIDE SEQUENCE</scope>
    <source>
        <strain evidence="4">Bd21</strain>
    </source>
</reference>
<dbReference type="Pfam" id="PF14683">
    <property type="entry name" value="CBM-like"/>
    <property type="match status" value="1"/>
</dbReference>
<dbReference type="InterPro" id="IPR014718">
    <property type="entry name" value="GH-type_carb-bd"/>
</dbReference>
<dbReference type="OrthoDB" id="2130367at2759"/>
<accession>A0A0Q3EQ67</accession>
<dbReference type="CDD" id="cd10316">
    <property type="entry name" value="RGL4_M"/>
    <property type="match status" value="1"/>
</dbReference>
<dbReference type="Gene3D" id="2.60.40.1120">
    <property type="entry name" value="Carboxypeptidase-like, regulatory domain"/>
    <property type="match status" value="1"/>
</dbReference>
<evidence type="ECO:0000313" key="6">
    <source>
        <dbReference type="Proteomes" id="UP000008810"/>
    </source>
</evidence>
<evidence type="ECO:0000256" key="1">
    <source>
        <dbReference type="ARBA" id="ARBA00022729"/>
    </source>
</evidence>
<dbReference type="InterPro" id="IPR029411">
    <property type="entry name" value="RG-lyase_III"/>
</dbReference>
<dbReference type="SUPFAM" id="SSF49785">
    <property type="entry name" value="Galactose-binding domain-like"/>
    <property type="match status" value="1"/>
</dbReference>
<evidence type="ECO:0008006" key="7">
    <source>
        <dbReference type="Google" id="ProtNLM"/>
    </source>
</evidence>
<evidence type="ECO:0000313" key="5">
    <source>
        <dbReference type="EnsemblPlants" id="KQJ89559"/>
    </source>
</evidence>
<keyword evidence="6" id="KW-1185">Reference proteome</keyword>
<organism evidence="4">
    <name type="scientific">Brachypodium distachyon</name>
    <name type="common">Purple false brome</name>
    <name type="synonym">Trachynia distachya</name>
    <dbReference type="NCBI Taxonomy" id="15368"/>
    <lineage>
        <taxon>Eukaryota</taxon>
        <taxon>Viridiplantae</taxon>
        <taxon>Streptophyta</taxon>
        <taxon>Embryophyta</taxon>
        <taxon>Tracheophyta</taxon>
        <taxon>Spermatophyta</taxon>
        <taxon>Magnoliopsida</taxon>
        <taxon>Liliopsida</taxon>
        <taxon>Poales</taxon>
        <taxon>Poaceae</taxon>
        <taxon>BOP clade</taxon>
        <taxon>Pooideae</taxon>
        <taxon>Stipodae</taxon>
        <taxon>Brachypodieae</taxon>
        <taxon>Brachypodium</taxon>
    </lineage>
</organism>
<sequence>MIDMLDSTEFRVVTSTPDKVELSFRSAYDPTRRDSVRLAVDKRLVLLRGVSGFYPYAVFSHSAALPPLNITEARLAFKLGTSRFRYMAVSDKLQRAMPSAADRDPPRGRPLAYKEAVLLVNPAEPEFKGEVDDKYMYSLDNKDNKVHGWISEGTTSSSPAPASPAAVGFWVVTPSNEFKSGGPMKRELTSHVGPTALTMFMGTHYVGDAIVANIGDGENWTKVLGPVFVYLNSVPEKKQKQQKKSFWGGGRGAPVVMDPKAALWEDAKARAAAEAAKWPYNFPESPEFHKAGERATVAGRLLVRDRYLVAAGAGEDGMFPARNAYVGLAAPGQAGSWATESKGYQFWTRSAASGGFAITGVRAGLYSLYAWVPGVHGEFVSSYPVNVTGAGEVLKLGDLVFAPPRAGPTVWEMGIPDRSAAEFFVPDPNQKLVNRLFLGPAMAAEKFRQYGLWDRYAELYPNGADPVFTVGASHYSKDWFFAHVTRKLPVVVSGSGGQQQQQYAPTTRQIKFALAAVASDGNYTLRIALAAAQMARLRIEVNPPPLESGKTRRPAAVFTTPEFGEGNAIARHGDHGTWWSFEFGIQGRMLVEGENVISITQVRAFGAFLGVMYDYIRLEAPPASRRDPTAAAAAMNGTSSIAA</sequence>
<dbReference type="Proteomes" id="UP000008810">
    <property type="component" value="Chromosome 4"/>
</dbReference>
<gene>
    <name evidence="4" type="ORF">BRADI_4g26420v3</name>
</gene>
<dbReference type="InterPro" id="IPR029413">
    <property type="entry name" value="RG-lyase_II"/>
</dbReference>
<dbReference type="CDD" id="cd10317">
    <property type="entry name" value="RGL4_C"/>
    <property type="match status" value="1"/>
</dbReference>
<dbReference type="PANTHER" id="PTHR32018:SF2">
    <property type="entry name" value="OS11G0134100 PROTEIN"/>
    <property type="match status" value="1"/>
</dbReference>
<dbReference type="InterPro" id="IPR010325">
    <property type="entry name" value="Rhamnogal_lyase"/>
</dbReference>
<dbReference type="Pfam" id="PF06045">
    <property type="entry name" value="Rhamnogal_lyase"/>
    <property type="match status" value="1"/>
</dbReference>
<feature type="domain" description="Rhamnogalacturonan lyase" evidence="3">
    <location>
        <begin position="321"/>
        <end position="392"/>
    </location>
</feature>
<reference evidence="5" key="3">
    <citation type="submission" date="2018-08" db="UniProtKB">
        <authorList>
            <consortium name="EnsemblPlants"/>
        </authorList>
    </citation>
    <scope>IDENTIFICATION</scope>
    <source>
        <strain evidence="5">cv. Bd21</strain>
    </source>
</reference>
<dbReference type="InterPro" id="IPR013784">
    <property type="entry name" value="Carb-bd-like_fold"/>
</dbReference>
<dbReference type="EnsemblPlants" id="KQJ89559">
    <property type="protein sequence ID" value="KQJ89559"/>
    <property type="gene ID" value="BRADI_4g26420v3"/>
</dbReference>
<protein>
    <recommendedName>
        <fullName evidence="7">Rhamnogalacturonan endolyase</fullName>
    </recommendedName>
</protein>
<dbReference type="GO" id="GO:0030246">
    <property type="term" value="F:carbohydrate binding"/>
    <property type="evidence" value="ECO:0007669"/>
    <property type="project" value="InterPro"/>
</dbReference>
<evidence type="ECO:0000259" key="3">
    <source>
        <dbReference type="Pfam" id="PF14686"/>
    </source>
</evidence>
<dbReference type="Gramene" id="KQJ89559">
    <property type="protein sequence ID" value="KQJ89559"/>
    <property type="gene ID" value="BRADI_4g26420v3"/>
</dbReference>
<keyword evidence="1" id="KW-0732">Signal</keyword>
<proteinExistence type="predicted"/>
<dbReference type="ExpressionAtlas" id="A0A0Q3EQ67">
    <property type="expression patterns" value="baseline"/>
</dbReference>
<feature type="domain" description="Rhamnogalacturonan lyase" evidence="2">
    <location>
        <begin position="409"/>
        <end position="618"/>
    </location>
</feature>
<dbReference type="Pfam" id="PF14686">
    <property type="entry name" value="fn3_3"/>
    <property type="match status" value="1"/>
</dbReference>
<dbReference type="AlphaFoldDB" id="A0A0Q3EQ67"/>
<evidence type="ECO:0000313" key="4">
    <source>
        <dbReference type="EMBL" id="KQJ89559.1"/>
    </source>
</evidence>
<dbReference type="InterPro" id="IPR008979">
    <property type="entry name" value="Galactose-bd-like_sf"/>
</dbReference>
<evidence type="ECO:0000259" key="2">
    <source>
        <dbReference type="Pfam" id="PF14683"/>
    </source>
</evidence>
<reference evidence="4 5" key="1">
    <citation type="journal article" date="2010" name="Nature">
        <title>Genome sequencing and analysis of the model grass Brachypodium distachyon.</title>
        <authorList>
            <consortium name="International Brachypodium Initiative"/>
        </authorList>
    </citation>
    <scope>NUCLEOTIDE SEQUENCE [LARGE SCALE GENOMIC DNA]</scope>
    <source>
        <strain evidence="4 5">Bd21</strain>
    </source>
</reference>
<dbReference type="EMBL" id="CM000883">
    <property type="protein sequence ID" value="KQJ89559.1"/>
    <property type="molecule type" value="Genomic_DNA"/>
</dbReference>
<dbReference type="CDD" id="cd10320">
    <property type="entry name" value="RGL4_N"/>
    <property type="match status" value="1"/>
</dbReference>
<dbReference type="SUPFAM" id="SSF49452">
    <property type="entry name" value="Starch-binding domain-like"/>
    <property type="match status" value="1"/>
</dbReference>
<name>A0A0Q3EQ67_BRADI</name>